<evidence type="ECO:0000313" key="3">
    <source>
        <dbReference type="Proteomes" id="UP000217289"/>
    </source>
</evidence>
<sequence>MKRLLAVVAVAGALSGCGPVKSTSHLLDAEVQIQAARTAGAEKLAPYEWTAANLYIHKAREEVSFSDYQAGVDFSVKASRFANEAREKALAVANESVDNAESMSLPTPSP</sequence>
<dbReference type="PROSITE" id="PS51257">
    <property type="entry name" value="PROKAR_LIPOPROTEIN"/>
    <property type="match status" value="1"/>
</dbReference>
<proteinExistence type="predicted"/>
<dbReference type="Gene3D" id="1.20.1270.390">
    <property type="match status" value="1"/>
</dbReference>
<evidence type="ECO:0000259" key="1">
    <source>
        <dbReference type="Pfam" id="PF14346"/>
    </source>
</evidence>
<reference evidence="2 3" key="1">
    <citation type="submission" date="2017-06" db="EMBL/GenBank/DDBJ databases">
        <authorList>
            <person name="Kim H.J."/>
            <person name="Triplett B.A."/>
        </authorList>
    </citation>
    <scope>NUCLEOTIDE SEQUENCE [LARGE SCALE GENOMIC DNA]</scope>
    <source>
        <strain evidence="2 3">DSM 14713</strain>
    </source>
</reference>
<organism evidence="2 3">
    <name type="scientific">Melittangium boletus DSM 14713</name>
    <dbReference type="NCBI Taxonomy" id="1294270"/>
    <lineage>
        <taxon>Bacteria</taxon>
        <taxon>Pseudomonadati</taxon>
        <taxon>Myxococcota</taxon>
        <taxon>Myxococcia</taxon>
        <taxon>Myxococcales</taxon>
        <taxon>Cystobacterineae</taxon>
        <taxon>Archangiaceae</taxon>
        <taxon>Melittangium</taxon>
    </lineage>
</organism>
<dbReference type="EMBL" id="CP022163">
    <property type="protein sequence ID" value="ATB32057.1"/>
    <property type="molecule type" value="Genomic_DNA"/>
</dbReference>
<keyword evidence="3" id="KW-1185">Reference proteome</keyword>
<evidence type="ECO:0000313" key="2">
    <source>
        <dbReference type="EMBL" id="ATB32057.1"/>
    </source>
</evidence>
<dbReference type="KEGG" id="mbd:MEBOL_005533"/>
<dbReference type="Proteomes" id="UP000217289">
    <property type="component" value="Chromosome"/>
</dbReference>
<dbReference type="InterPro" id="IPR025511">
    <property type="entry name" value="DUF4398"/>
</dbReference>
<protein>
    <recommendedName>
        <fullName evidence="1">DUF4398 domain-containing protein</fullName>
    </recommendedName>
</protein>
<name>A0A250ILJ9_9BACT</name>
<gene>
    <name evidence="2" type="ORF">MEBOL_005533</name>
</gene>
<dbReference type="RefSeq" id="WP_095980304.1">
    <property type="nucleotide sequence ID" value="NZ_CP022163.1"/>
</dbReference>
<feature type="domain" description="DUF4398" evidence="1">
    <location>
        <begin position="26"/>
        <end position="93"/>
    </location>
</feature>
<dbReference type="AlphaFoldDB" id="A0A250ILJ9"/>
<accession>A0A250ILJ9</accession>
<dbReference type="Pfam" id="PF14346">
    <property type="entry name" value="DUF4398"/>
    <property type="match status" value="1"/>
</dbReference>
<dbReference type="OrthoDB" id="5382868at2"/>